<evidence type="ECO:0000313" key="3">
    <source>
        <dbReference type="Proteomes" id="UP000076959"/>
    </source>
</evidence>
<dbReference type="GO" id="GO:0008168">
    <property type="term" value="F:methyltransferase activity"/>
    <property type="evidence" value="ECO:0007669"/>
    <property type="project" value="TreeGrafter"/>
</dbReference>
<dbReference type="Proteomes" id="UP000076959">
    <property type="component" value="Unassembled WGS sequence"/>
</dbReference>
<keyword evidence="3" id="KW-1185">Reference proteome</keyword>
<sequence>MADPGVYEHTGARAFAHNPTSRTIGLVLHAAARYDLLLRLATFGRESAFRKKVLGLAHLAPGESVLDVGCGTGTLAIAAKQCVGPTGTVHGIDASPEMIARANRKASKAGVAVIFLITAAQVLPFPDARYDVVLTTIMLHHLSRNARQQCVREIGRVLKPGGRILVVDFATSTQQKPGFLARLHRHCAVSLDEITAILGEAGLHVIETGAVGFRDTRFALARPLTLNGAQKAYE</sequence>
<dbReference type="Gene3D" id="3.40.50.150">
    <property type="entry name" value="Vaccinia Virus protein VP39"/>
    <property type="match status" value="1"/>
</dbReference>
<feature type="domain" description="Methyltransferase" evidence="1">
    <location>
        <begin position="65"/>
        <end position="162"/>
    </location>
</feature>
<accession>A0A176YL70</accession>
<dbReference type="InterPro" id="IPR041698">
    <property type="entry name" value="Methyltransf_25"/>
</dbReference>
<evidence type="ECO:0000313" key="2">
    <source>
        <dbReference type="EMBL" id="OAF07766.1"/>
    </source>
</evidence>
<dbReference type="AlphaFoldDB" id="A0A176YL70"/>
<proteinExistence type="predicted"/>
<dbReference type="SUPFAM" id="SSF53335">
    <property type="entry name" value="S-adenosyl-L-methionine-dependent methyltransferases"/>
    <property type="match status" value="1"/>
</dbReference>
<dbReference type="OrthoDB" id="9795634at2"/>
<dbReference type="InterPro" id="IPR050508">
    <property type="entry name" value="Methyltransf_Superfamily"/>
</dbReference>
<evidence type="ECO:0000259" key="1">
    <source>
        <dbReference type="Pfam" id="PF13649"/>
    </source>
</evidence>
<gene>
    <name evidence="2" type="ORF">AYJ54_16825</name>
</gene>
<protein>
    <recommendedName>
        <fullName evidence="1">Methyltransferase domain-containing protein</fullName>
    </recommendedName>
</protein>
<dbReference type="STRING" id="1505087.AYJ54_16825"/>
<organism evidence="2 3">
    <name type="scientific">Bradyrhizobium centrolobii</name>
    <dbReference type="NCBI Taxonomy" id="1505087"/>
    <lineage>
        <taxon>Bacteria</taxon>
        <taxon>Pseudomonadati</taxon>
        <taxon>Pseudomonadota</taxon>
        <taxon>Alphaproteobacteria</taxon>
        <taxon>Hyphomicrobiales</taxon>
        <taxon>Nitrobacteraceae</taxon>
        <taxon>Bradyrhizobium</taxon>
    </lineage>
</organism>
<dbReference type="EMBL" id="LUUB01000065">
    <property type="protein sequence ID" value="OAF07766.1"/>
    <property type="molecule type" value="Genomic_DNA"/>
</dbReference>
<dbReference type="Pfam" id="PF13649">
    <property type="entry name" value="Methyltransf_25"/>
    <property type="match status" value="1"/>
</dbReference>
<dbReference type="PANTHER" id="PTHR42912">
    <property type="entry name" value="METHYLTRANSFERASE"/>
    <property type="match status" value="1"/>
</dbReference>
<name>A0A176YL70_9BRAD</name>
<dbReference type="InterPro" id="IPR029063">
    <property type="entry name" value="SAM-dependent_MTases_sf"/>
</dbReference>
<dbReference type="CDD" id="cd02440">
    <property type="entry name" value="AdoMet_MTases"/>
    <property type="match status" value="1"/>
</dbReference>
<comment type="caution">
    <text evidence="2">The sequence shown here is derived from an EMBL/GenBank/DDBJ whole genome shotgun (WGS) entry which is preliminary data.</text>
</comment>
<reference evidence="2 3" key="1">
    <citation type="submission" date="2016-03" db="EMBL/GenBank/DDBJ databases">
        <title>Draft Genome Sequence of the Strain BR 10245 (Bradyrhizobium sp.) isolated from nodules of Centrolobium paraense.</title>
        <authorList>
            <person name="Simoes-Araujo J.L.Sr."/>
            <person name="Barauna A.C."/>
            <person name="Silva K."/>
            <person name="Zilli J.E."/>
        </authorList>
    </citation>
    <scope>NUCLEOTIDE SEQUENCE [LARGE SCALE GENOMIC DNA]</scope>
    <source>
        <strain evidence="2 3">BR 10245</strain>
    </source>
</reference>
<dbReference type="RefSeq" id="WP_063701946.1">
    <property type="nucleotide sequence ID" value="NZ_LUUB01000065.1"/>
</dbReference>